<dbReference type="Proteomes" id="UP000005463">
    <property type="component" value="Unassembled WGS sequence"/>
</dbReference>
<dbReference type="PATRIC" id="fig|396596.7.peg.687"/>
<protein>
    <submittedName>
        <fullName evidence="1">Uncharacterized protein</fullName>
    </submittedName>
</protein>
<proteinExistence type="predicted"/>
<sequence>MGDQRVLVLGFLLTLFFLFHVPHSHATGIPIAVQDAIGARTDQNHKLQPPVVDAGPAMQGVYIYFLMNAANVSSGGEIKTPYMLDAHLIFCDEKNNWHDVIFDRYVKDDGVPEISSVFFVNADHDRKDKEVVVLVRTPLNHYDYGGEYYDGYVYKLTGNPRMGAVFAGLQSDASEPFLDQCECGFRDGRSTHAHYKDAESIRKVLEKKYQAFPLKGK</sequence>
<organism evidence="1 2">
    <name type="scientific">Burkholderia ambifaria IOP40-10</name>
    <dbReference type="NCBI Taxonomy" id="396596"/>
    <lineage>
        <taxon>Bacteria</taxon>
        <taxon>Pseudomonadati</taxon>
        <taxon>Pseudomonadota</taxon>
        <taxon>Betaproteobacteria</taxon>
        <taxon>Burkholderiales</taxon>
        <taxon>Burkholderiaceae</taxon>
        <taxon>Burkholderia</taxon>
        <taxon>Burkholderia cepacia complex</taxon>
    </lineage>
</organism>
<dbReference type="AlphaFoldDB" id="B1FQZ8"/>
<name>B1FQZ8_9BURK</name>
<accession>B1FQZ8</accession>
<evidence type="ECO:0000313" key="1">
    <source>
        <dbReference type="EMBL" id="EDT00022.1"/>
    </source>
</evidence>
<comment type="caution">
    <text evidence="1">The sequence shown here is derived from an EMBL/GenBank/DDBJ whole genome shotgun (WGS) entry which is preliminary data.</text>
</comment>
<dbReference type="RefSeq" id="WP_006755614.1">
    <property type="nucleotide sequence ID" value="NZ_ABLC01000363.1"/>
</dbReference>
<evidence type="ECO:0000313" key="2">
    <source>
        <dbReference type="Proteomes" id="UP000005463"/>
    </source>
</evidence>
<reference evidence="1 2" key="1">
    <citation type="submission" date="2008-03" db="EMBL/GenBank/DDBJ databases">
        <title>Sequencing of the draft genome and assembly of Burkholderia ambifaria IOP40-10.</title>
        <authorList>
            <consortium name="US DOE Joint Genome Institute (JGI-PGF)"/>
            <person name="Copeland A."/>
            <person name="Lucas S."/>
            <person name="Lapidus A."/>
            <person name="Glavina del Rio T."/>
            <person name="Dalin E."/>
            <person name="Tice H."/>
            <person name="Bruce D."/>
            <person name="Goodwin L."/>
            <person name="Pitluck S."/>
            <person name="Larimer F."/>
            <person name="Land M.L."/>
            <person name="Hauser L."/>
            <person name="Tiedje J."/>
            <person name="Richardson P."/>
        </authorList>
    </citation>
    <scope>NUCLEOTIDE SEQUENCE [LARGE SCALE GENOMIC DNA]</scope>
    <source>
        <strain evidence="1 2">IOP40-10</strain>
    </source>
</reference>
<gene>
    <name evidence="1" type="ORF">BamIOP4010DRAFT_6459</name>
</gene>
<dbReference type="EMBL" id="ABLC01000363">
    <property type="protein sequence ID" value="EDT00022.1"/>
    <property type="molecule type" value="Genomic_DNA"/>
</dbReference>